<dbReference type="Proteomes" id="UP000032352">
    <property type="component" value="Chromosome pTvir"/>
</dbReference>
<accession>A0AAE9ZB84</accession>
<dbReference type="AlphaFoldDB" id="A0AAE9ZB84"/>
<dbReference type="RefSeq" id="WP_044839743.1">
    <property type="nucleotide sequence ID" value="NZ_CP059734.1"/>
</dbReference>
<organism evidence="1 2">
    <name type="scientific">Thalassomonas viridans</name>
    <dbReference type="NCBI Taxonomy" id="137584"/>
    <lineage>
        <taxon>Bacteria</taxon>
        <taxon>Pseudomonadati</taxon>
        <taxon>Pseudomonadota</taxon>
        <taxon>Gammaproteobacteria</taxon>
        <taxon>Alteromonadales</taxon>
        <taxon>Colwelliaceae</taxon>
        <taxon>Thalassomonas</taxon>
    </lineage>
</organism>
<dbReference type="EMBL" id="CP059734">
    <property type="protein sequence ID" value="WDE09174.1"/>
    <property type="molecule type" value="Genomic_DNA"/>
</dbReference>
<protein>
    <submittedName>
        <fullName evidence="1">Uncharacterized protein</fullName>
    </submittedName>
</protein>
<name>A0AAE9ZB84_9GAMM</name>
<keyword evidence="2" id="KW-1185">Reference proteome</keyword>
<sequence length="69" mass="8172">MRDNNNNKEVDIEAIKWAFEKGYHLGNSDNREGIFINFNEIQEYFLAELEKFYIQNSQSNQSNQIALVQ</sequence>
<evidence type="ECO:0000313" key="1">
    <source>
        <dbReference type="EMBL" id="WDE09174.1"/>
    </source>
</evidence>
<dbReference type="KEGG" id="tvd:SG34_030895"/>
<proteinExistence type="predicted"/>
<gene>
    <name evidence="1" type="ORF">SG34_030895</name>
</gene>
<reference evidence="1 2" key="2">
    <citation type="journal article" date="2022" name="Mar. Drugs">
        <title>Bioassay-Guided Fractionation Leads to the Detection of Cholic Acid Generated by the Rare Thalassomonas sp.</title>
        <authorList>
            <person name="Pheiffer F."/>
            <person name="Schneider Y.K."/>
            <person name="Hansen E.H."/>
            <person name="Andersen J.H."/>
            <person name="Isaksson J."/>
            <person name="Busche T."/>
            <person name="R C."/>
            <person name="Kalinowski J."/>
            <person name="Zyl L.V."/>
            <person name="Trindade M."/>
        </authorList>
    </citation>
    <scope>NUCLEOTIDE SEQUENCE [LARGE SCALE GENOMIC DNA]</scope>
    <source>
        <strain evidence="1 2">XOM25</strain>
    </source>
</reference>
<evidence type="ECO:0000313" key="2">
    <source>
        <dbReference type="Proteomes" id="UP000032352"/>
    </source>
</evidence>
<reference evidence="1 2" key="1">
    <citation type="journal article" date="2015" name="Genome Announc.">
        <title>Draft Genome Sequences of Marine Isolates of Thalassomonas viridans and Thalassomonas actiniarum.</title>
        <authorList>
            <person name="Olonade I."/>
            <person name="van Zyl L.J."/>
            <person name="Trindade M."/>
        </authorList>
    </citation>
    <scope>NUCLEOTIDE SEQUENCE [LARGE SCALE GENOMIC DNA]</scope>
    <source>
        <strain evidence="1 2">XOM25</strain>
    </source>
</reference>